<dbReference type="GO" id="GO:0016491">
    <property type="term" value="F:oxidoreductase activity"/>
    <property type="evidence" value="ECO:0007669"/>
    <property type="project" value="InterPro"/>
</dbReference>
<keyword evidence="3" id="KW-1185">Reference proteome</keyword>
<dbReference type="PANTHER" id="PTHR42686:SF1">
    <property type="entry name" value="GH17980P-RELATED"/>
    <property type="match status" value="1"/>
</dbReference>
<evidence type="ECO:0000313" key="3">
    <source>
        <dbReference type="Proteomes" id="UP000546031"/>
    </source>
</evidence>
<dbReference type="InterPro" id="IPR020471">
    <property type="entry name" value="AKR"/>
</dbReference>
<proteinExistence type="predicted"/>
<dbReference type="AlphaFoldDB" id="A0A850HCK3"/>
<dbReference type="RefSeq" id="WP_176272651.1">
    <property type="nucleotide sequence ID" value="NZ_JABWTA010000001.1"/>
</dbReference>
<gene>
    <name evidence="2" type="ORF">HUO12_05580</name>
</gene>
<dbReference type="InterPro" id="IPR036812">
    <property type="entry name" value="NAD(P)_OxRdtase_dom_sf"/>
</dbReference>
<accession>A0A850HCK3</accession>
<dbReference type="Pfam" id="PF00248">
    <property type="entry name" value="Aldo_ket_red"/>
    <property type="match status" value="1"/>
</dbReference>
<dbReference type="InterPro" id="IPR023210">
    <property type="entry name" value="NADP_OxRdtase_dom"/>
</dbReference>
<evidence type="ECO:0000313" key="2">
    <source>
        <dbReference type="EMBL" id="NVE94368.1"/>
    </source>
</evidence>
<reference evidence="2 3" key="1">
    <citation type="submission" date="2020-06" db="EMBL/GenBank/DDBJ databases">
        <title>Altererythrobacter lutimaris sp. nov., a marine bacterium isolated from a tidal flat.</title>
        <authorList>
            <person name="Kim D."/>
            <person name="Yoo Y."/>
            <person name="Kim J.-J."/>
        </authorList>
    </citation>
    <scope>NUCLEOTIDE SEQUENCE [LARGE SCALE GENOMIC DNA]</scope>
    <source>
        <strain evidence="2 3">JGD-16</strain>
    </source>
</reference>
<protein>
    <submittedName>
        <fullName evidence="2">Aldo/keto reductase</fullName>
    </submittedName>
</protein>
<feature type="domain" description="NADP-dependent oxidoreductase" evidence="1">
    <location>
        <begin position="12"/>
        <end position="316"/>
    </location>
</feature>
<evidence type="ECO:0000259" key="1">
    <source>
        <dbReference type="Pfam" id="PF00248"/>
    </source>
</evidence>
<organism evidence="2 3">
    <name type="scientific">Altererythrobacter lutimaris</name>
    <dbReference type="NCBI Taxonomy" id="2743979"/>
    <lineage>
        <taxon>Bacteria</taxon>
        <taxon>Pseudomonadati</taxon>
        <taxon>Pseudomonadota</taxon>
        <taxon>Alphaproteobacteria</taxon>
        <taxon>Sphingomonadales</taxon>
        <taxon>Erythrobacteraceae</taxon>
        <taxon>Altererythrobacter</taxon>
    </lineage>
</organism>
<comment type="caution">
    <text evidence="2">The sequence shown here is derived from an EMBL/GenBank/DDBJ whole genome shotgun (WGS) entry which is preliminary data.</text>
</comment>
<dbReference type="SUPFAM" id="SSF51430">
    <property type="entry name" value="NAD(P)-linked oxidoreductase"/>
    <property type="match status" value="1"/>
</dbReference>
<name>A0A850HCK3_9SPHN</name>
<dbReference type="GO" id="GO:0005829">
    <property type="term" value="C:cytosol"/>
    <property type="evidence" value="ECO:0007669"/>
    <property type="project" value="TreeGrafter"/>
</dbReference>
<sequence length="328" mass="35324">MTAENGEAFSGLGLGAAAIGNLYRSISDEEAEQTLSAAWDAGVRYVDTAPHYGAGLSEARIGKFLASRQVDLSISTKVGRVLVQDKGGKFDQGFADTPPFRSRFDYSAEGIEEAFQGSCERLGVDVVEALFLHDIGKLVHGDKSQAVLEIAISESLPAMADLKKADKTRRIGIGVNEIEACREVLVHADLDLVLLAGRYTLFEHQASMAFMNEMERNGVGVIVGGPFNSGLLVARDQELLRYNYQPAPAWAVEKVTAQQAVCEDFGVSLPAAALAFVQAHPAVHAVVPGAQTAKQLREIVSWNDESIPSELWSALKERGLIEKDALVP</sequence>
<dbReference type="PANTHER" id="PTHR42686">
    <property type="entry name" value="GH17980P-RELATED"/>
    <property type="match status" value="1"/>
</dbReference>
<dbReference type="EMBL" id="JABWTA010000001">
    <property type="protein sequence ID" value="NVE94368.1"/>
    <property type="molecule type" value="Genomic_DNA"/>
</dbReference>
<dbReference type="Gene3D" id="3.20.20.100">
    <property type="entry name" value="NADP-dependent oxidoreductase domain"/>
    <property type="match status" value="1"/>
</dbReference>
<dbReference type="Proteomes" id="UP000546031">
    <property type="component" value="Unassembled WGS sequence"/>
</dbReference>
<dbReference type="CDD" id="cd19152">
    <property type="entry name" value="AKR_AKR15A"/>
    <property type="match status" value="1"/>
</dbReference>